<dbReference type="OrthoDB" id="45588at2"/>
<evidence type="ECO:0000256" key="4">
    <source>
        <dbReference type="ARBA" id="ARBA00023136"/>
    </source>
</evidence>
<dbReference type="GO" id="GO:0016020">
    <property type="term" value="C:membrane"/>
    <property type="evidence" value="ECO:0007669"/>
    <property type="project" value="UniProtKB-SubCell"/>
</dbReference>
<comment type="subcellular location">
    <subcellularLocation>
        <location evidence="1">Membrane</location>
    </subcellularLocation>
</comment>
<feature type="domain" description="Receptor ligand binding region" evidence="5">
    <location>
        <begin position="45"/>
        <end position="184"/>
    </location>
</feature>
<keyword evidence="2" id="KW-0812">Transmembrane</keyword>
<dbReference type="SUPFAM" id="SSF53822">
    <property type="entry name" value="Periplasmic binding protein-like I"/>
    <property type="match status" value="1"/>
</dbReference>
<proteinExistence type="predicted"/>
<dbReference type="InterPro" id="IPR001828">
    <property type="entry name" value="ANF_lig-bd_rcpt"/>
</dbReference>
<dbReference type="PaxDb" id="1123384-AJ81_10300"/>
<name>A0A0X1KUI0_9THEM</name>
<dbReference type="Proteomes" id="UP000077469">
    <property type="component" value="Chromosome"/>
</dbReference>
<keyword evidence="4" id="KW-0472">Membrane</keyword>
<evidence type="ECO:0000256" key="2">
    <source>
        <dbReference type="ARBA" id="ARBA00022692"/>
    </source>
</evidence>
<sequence>MKFAALLFVVALALIIVLSQVRLNKIVIVVLEDGEANFFQGVEAFLKEHRLRYEAVRVRIDAEKPKLEASLKKYQNSYAVGPRISSQARDLLPFLEKYKIFAIAPQVTSYLVVGKSSYLMSLSVTDEEQGKQIAELLKRFGHDRVLLVCDKFNPVYSQSLEESLRKFLSVETFKSVHISSVDELVDEDFAHYDVMVLAVDGRLAGMIAQLAKTRGFSGTLVGSDYAFDRDLIPSGKDAVEGMLVCCLFNYPILIEKGFDDIDVAGAYDATMLIVELLQNKISPQNAAEYLRGRKFVGVTGEFVIGSDLSSKRELTFVEVRNGSFEIER</sequence>
<protein>
    <recommendedName>
        <fullName evidence="5">Receptor ligand binding region domain-containing protein</fullName>
    </recommendedName>
</protein>
<dbReference type="STRING" id="1123384.AJ81_10300"/>
<dbReference type="PANTHER" id="PTHR30483">
    <property type="entry name" value="LEUCINE-SPECIFIC-BINDING PROTEIN"/>
    <property type="match status" value="1"/>
</dbReference>
<dbReference type="PANTHER" id="PTHR30483:SF6">
    <property type="entry name" value="PERIPLASMIC BINDING PROTEIN OF ABC TRANSPORTER FOR NATURAL AMINO ACIDS"/>
    <property type="match status" value="1"/>
</dbReference>
<keyword evidence="3" id="KW-1133">Transmembrane helix</keyword>
<accession>A0A0X1KUI0</accession>
<evidence type="ECO:0000313" key="7">
    <source>
        <dbReference type="Proteomes" id="UP000077469"/>
    </source>
</evidence>
<dbReference type="PATRIC" id="fig|1123384.7.peg.2067"/>
<dbReference type="Gene3D" id="3.40.50.2300">
    <property type="match status" value="2"/>
</dbReference>
<evidence type="ECO:0000259" key="5">
    <source>
        <dbReference type="Pfam" id="PF01094"/>
    </source>
</evidence>
<organism evidence="6 7">
    <name type="scientific">Pseudothermotoga hypogea DSM 11164 = NBRC 106472</name>
    <dbReference type="NCBI Taxonomy" id="1123384"/>
    <lineage>
        <taxon>Bacteria</taxon>
        <taxon>Thermotogati</taxon>
        <taxon>Thermotogota</taxon>
        <taxon>Thermotogae</taxon>
        <taxon>Thermotogales</taxon>
        <taxon>Thermotogaceae</taxon>
        <taxon>Pseudothermotoga</taxon>
    </lineage>
</organism>
<dbReference type="InterPro" id="IPR028082">
    <property type="entry name" value="Peripla_BP_I"/>
</dbReference>
<evidence type="ECO:0000256" key="1">
    <source>
        <dbReference type="ARBA" id="ARBA00004370"/>
    </source>
</evidence>
<dbReference type="CDD" id="cd06268">
    <property type="entry name" value="PBP1_ABC_transporter_LIVBP-like"/>
    <property type="match status" value="1"/>
</dbReference>
<evidence type="ECO:0000256" key="3">
    <source>
        <dbReference type="ARBA" id="ARBA00022989"/>
    </source>
</evidence>
<evidence type="ECO:0000313" key="6">
    <source>
        <dbReference type="EMBL" id="AJC74925.1"/>
    </source>
</evidence>
<dbReference type="InterPro" id="IPR051010">
    <property type="entry name" value="BCAA_transport"/>
</dbReference>
<reference evidence="6 7" key="1">
    <citation type="submission" date="2014-01" db="EMBL/GenBank/DDBJ databases">
        <title>Genome sequencing of Thermotog hypogea.</title>
        <authorList>
            <person name="Zhang X."/>
            <person name="Alvare G."/>
            <person name="Fristensky B."/>
            <person name="Chen L."/>
            <person name="Suen T."/>
            <person name="Chen Q."/>
            <person name="Ma K."/>
        </authorList>
    </citation>
    <scope>NUCLEOTIDE SEQUENCE [LARGE SCALE GENOMIC DNA]</scope>
    <source>
        <strain evidence="6 7">DSM 11164</strain>
    </source>
</reference>
<keyword evidence="7" id="KW-1185">Reference proteome</keyword>
<dbReference type="AlphaFoldDB" id="A0A0X1KUI0"/>
<dbReference type="EMBL" id="CP007141">
    <property type="protein sequence ID" value="AJC74925.1"/>
    <property type="molecule type" value="Genomic_DNA"/>
</dbReference>
<gene>
    <name evidence="6" type="ORF">AJ81_10300</name>
</gene>
<dbReference type="RefSeq" id="WP_031502696.1">
    <property type="nucleotide sequence ID" value="NC_022795.1"/>
</dbReference>
<dbReference type="KEGG" id="phy:AJ81_10300"/>
<dbReference type="Pfam" id="PF01094">
    <property type="entry name" value="ANF_receptor"/>
    <property type="match status" value="1"/>
</dbReference>